<evidence type="ECO:0000256" key="1">
    <source>
        <dbReference type="ARBA" id="ARBA00022614"/>
    </source>
</evidence>
<keyword evidence="6" id="KW-1185">Reference proteome</keyword>
<dbReference type="OrthoDB" id="27267at2759"/>
<feature type="chain" id="PRO_5019839102" evidence="4">
    <location>
        <begin position="19"/>
        <end position="337"/>
    </location>
</feature>
<dbReference type="SMART" id="SM00369">
    <property type="entry name" value="LRR_TYP"/>
    <property type="match status" value="6"/>
</dbReference>
<dbReference type="PANTHER" id="PTHR24373:SF275">
    <property type="entry name" value="TIR DOMAIN-CONTAINING PROTEIN"/>
    <property type="match status" value="1"/>
</dbReference>
<comment type="caution">
    <text evidence="5">The sequence shown here is derived from an EMBL/GenBank/DDBJ whole genome shotgun (WGS) entry which is preliminary data.</text>
</comment>
<protein>
    <submittedName>
        <fullName evidence="5">LRR 8 domain containing protein</fullName>
    </submittedName>
</protein>
<dbReference type="Pfam" id="PF13855">
    <property type="entry name" value="LRR_8"/>
    <property type="match status" value="2"/>
</dbReference>
<sequence>MFLWSVSLFFIGVGLIDSKSVKSGVFDNVTVYLQGLDKAKTEDVVFIEYDDDLGKYINDKPCEIVIIRNQIIPKLEANSVSNLPKVQNLSMTNNGIREIQRGTFKNLPNLRVLNLSHNAIEEVSNGVFNNLSVEELYLDYNKISRIGYKGFSNLHVTNLFLNHNRISRWSKDWFADSSVLVLNMGFNLIEELPPNCFYLMSKDVNMSVIFSNNQLRKIGDNVFNGIDSYKSVFLDGNLIEHLDAGAFNGVNYVNVLNLNNNSISEIDVNLLKTIRVDVLMLEDNKLRCISTDIFQMEELDIDGNPITCFCVKTWLDWRDRHSNPSIYHITNLEEECI</sequence>
<gene>
    <name evidence="5" type="ORF">BDFB_007104</name>
</gene>
<evidence type="ECO:0000313" key="6">
    <source>
        <dbReference type="Proteomes" id="UP000292052"/>
    </source>
</evidence>
<reference evidence="5 6" key="1">
    <citation type="submission" date="2017-03" db="EMBL/GenBank/DDBJ databases">
        <title>Genome of the blue death feigning beetle - Asbolus verrucosus.</title>
        <authorList>
            <person name="Rider S.D."/>
        </authorList>
    </citation>
    <scope>NUCLEOTIDE SEQUENCE [LARGE SCALE GENOMIC DNA]</scope>
    <source>
        <strain evidence="5">Butters</strain>
        <tissue evidence="5">Head and leg muscle</tissue>
    </source>
</reference>
<evidence type="ECO:0000256" key="4">
    <source>
        <dbReference type="SAM" id="SignalP"/>
    </source>
</evidence>
<evidence type="ECO:0000256" key="3">
    <source>
        <dbReference type="ARBA" id="ARBA00022737"/>
    </source>
</evidence>
<dbReference type="SUPFAM" id="SSF52058">
    <property type="entry name" value="L domain-like"/>
    <property type="match status" value="1"/>
</dbReference>
<evidence type="ECO:0000256" key="2">
    <source>
        <dbReference type="ARBA" id="ARBA00022729"/>
    </source>
</evidence>
<dbReference type="Proteomes" id="UP000292052">
    <property type="component" value="Unassembled WGS sequence"/>
</dbReference>
<dbReference type="InterPro" id="IPR001611">
    <property type="entry name" value="Leu-rich_rpt"/>
</dbReference>
<dbReference type="InterPro" id="IPR050328">
    <property type="entry name" value="Dev_Immune_Receptor"/>
</dbReference>
<name>A0A482W0H0_ASBVE</name>
<dbReference type="Gene3D" id="3.80.10.10">
    <property type="entry name" value="Ribonuclease Inhibitor"/>
    <property type="match status" value="3"/>
</dbReference>
<keyword evidence="3" id="KW-0677">Repeat</keyword>
<feature type="signal peptide" evidence="4">
    <location>
        <begin position="1"/>
        <end position="18"/>
    </location>
</feature>
<dbReference type="AlphaFoldDB" id="A0A482W0H0"/>
<dbReference type="InterPro" id="IPR003591">
    <property type="entry name" value="Leu-rich_rpt_typical-subtyp"/>
</dbReference>
<evidence type="ECO:0000313" key="5">
    <source>
        <dbReference type="EMBL" id="RZC38495.1"/>
    </source>
</evidence>
<proteinExistence type="predicted"/>
<dbReference type="EMBL" id="QDEB01042856">
    <property type="protein sequence ID" value="RZC38495.1"/>
    <property type="molecule type" value="Genomic_DNA"/>
</dbReference>
<dbReference type="PANTHER" id="PTHR24373">
    <property type="entry name" value="SLIT RELATED LEUCINE-RICH REPEAT NEURONAL PROTEIN"/>
    <property type="match status" value="1"/>
</dbReference>
<accession>A0A482W0H0</accession>
<keyword evidence="2 4" id="KW-0732">Signal</keyword>
<organism evidence="5 6">
    <name type="scientific">Asbolus verrucosus</name>
    <name type="common">Desert ironclad beetle</name>
    <dbReference type="NCBI Taxonomy" id="1661398"/>
    <lineage>
        <taxon>Eukaryota</taxon>
        <taxon>Metazoa</taxon>
        <taxon>Ecdysozoa</taxon>
        <taxon>Arthropoda</taxon>
        <taxon>Hexapoda</taxon>
        <taxon>Insecta</taxon>
        <taxon>Pterygota</taxon>
        <taxon>Neoptera</taxon>
        <taxon>Endopterygota</taxon>
        <taxon>Coleoptera</taxon>
        <taxon>Polyphaga</taxon>
        <taxon>Cucujiformia</taxon>
        <taxon>Tenebrionidae</taxon>
        <taxon>Pimeliinae</taxon>
        <taxon>Asbolus</taxon>
    </lineage>
</organism>
<dbReference type="STRING" id="1661398.A0A482W0H0"/>
<dbReference type="PROSITE" id="PS51450">
    <property type="entry name" value="LRR"/>
    <property type="match status" value="1"/>
</dbReference>
<dbReference type="InterPro" id="IPR032675">
    <property type="entry name" value="LRR_dom_sf"/>
</dbReference>
<keyword evidence="1" id="KW-0433">Leucine-rich repeat</keyword>